<evidence type="ECO:0000313" key="1">
    <source>
        <dbReference type="EMBL" id="NIG17451.1"/>
    </source>
</evidence>
<dbReference type="EMBL" id="VWXC01000001">
    <property type="protein sequence ID" value="NIG17451.1"/>
    <property type="molecule type" value="Genomic_DNA"/>
</dbReference>
<proteinExistence type="predicted"/>
<dbReference type="Proteomes" id="UP001515780">
    <property type="component" value="Unassembled WGS sequence"/>
</dbReference>
<dbReference type="RefSeq" id="WP_166931452.1">
    <property type="nucleotide sequence ID" value="NZ_VWXC01000001.1"/>
</dbReference>
<keyword evidence="2" id="KW-1185">Reference proteome</keyword>
<dbReference type="InterPro" id="IPR028056">
    <property type="entry name" value="Colicin_M"/>
</dbReference>
<protein>
    <submittedName>
        <fullName evidence="1">Lipid II-degrading bacteriocin</fullName>
    </submittedName>
</protein>
<reference evidence="1 2" key="1">
    <citation type="journal article" date="2019" name="bioRxiv">
        <title>Bacteria contribute to plant secondary compound degradation in a generalist herbivore system.</title>
        <authorList>
            <person name="Francoeur C.B."/>
            <person name="Khadempour L."/>
            <person name="Moreira-Soto R.D."/>
            <person name="Gotting K."/>
            <person name="Book A.J."/>
            <person name="Pinto-Tomas A.A."/>
            <person name="Keefover-Ring K."/>
            <person name="Currie C.R."/>
        </authorList>
    </citation>
    <scope>NUCLEOTIDE SEQUENCE [LARGE SCALE GENOMIC DNA]</scope>
    <source>
        <strain evidence="1">Al-1710</strain>
    </source>
</reference>
<dbReference type="Gene3D" id="3.30.450.400">
    <property type="entry name" value="Colicin M, catalytic domain"/>
    <property type="match status" value="1"/>
</dbReference>
<gene>
    <name evidence="1" type="ORF">F3J37_02000</name>
</gene>
<sequence>MGDIVVSGTVPAVPAGNPDASLMPMSSGSGSMVGGPPPEAAIAIDFQSGAYYNRSLPALSKIIKSAKSEAEKQKNSLIWFRNCIFLNKCEIEHPNDGIYVAQKFYSKERTDLPLNGGSKQLGNSPYAIASAFGNFLWGNGQSMSVDINTLALQFLTADKIPGFNSRMNAIGAPGTYNMTFAFPYDTGRSNYVMEYILGNITLQMDGVFTRNATGSWAFDGVIRAQVPDKYDFDASTHRTKTNEDLTTIGRWMGERFKGVPYKIEINGQTHVKF</sequence>
<evidence type="ECO:0000313" key="2">
    <source>
        <dbReference type="Proteomes" id="UP001515780"/>
    </source>
</evidence>
<name>A0ABX0RIJ8_9GAMM</name>
<organism evidence="1 2">
    <name type="scientific">Candidatus Pantoea communis</name>
    <dbReference type="NCBI Taxonomy" id="2608354"/>
    <lineage>
        <taxon>Bacteria</taxon>
        <taxon>Pseudomonadati</taxon>
        <taxon>Pseudomonadota</taxon>
        <taxon>Gammaproteobacteria</taxon>
        <taxon>Enterobacterales</taxon>
        <taxon>Erwiniaceae</taxon>
        <taxon>Pantoea</taxon>
    </lineage>
</organism>
<accession>A0ABX0RIJ8</accession>
<comment type="caution">
    <text evidence="1">The sequence shown here is derived from an EMBL/GenBank/DDBJ whole genome shotgun (WGS) entry which is preliminary data.</text>
</comment>
<dbReference type="Pfam" id="PF14859">
    <property type="entry name" value="Colicin_M"/>
    <property type="match status" value="1"/>
</dbReference>